<sequence>MATPVFRWSVIFFFFPVLLFLVVSSAAAASSWTVKYLPGFSGPLPFELETGYVGVGDSEEVQQFYYFVKSQGNPQTDPLMTWFTGGPGCSALSGLAFEVGPVNFKVEPYNGSLPQLILNPFTWTKKASILFIDSPVDTGFSYSRTVKGSKKGDFGQVQRNHQFLRKWLLDHPQFLSNPFYVGGDSYTGIVVPPLTLAISEGNKDAVPVINLQGYILGNPVTVRKTNDNSRVSYAHRMNLIPAQLYELLRSDCKGEYSNIEPDNIKCMKHVAAYEKCVSKINLWCITCPFCEDVSSAPNDDKFGRRRSLFNSSEEQLLLAPRVLPPPLLYCQEYKYFLSYYWANDYQVRKALHVREGTKGEWTRCQSRKDYQYDITSSVPYHAKLSSKGYRSLIFSGDHDMMVPVINTVEWIESLNYPIVDNWRTWLGMDDQILGYTTTFANNMTFATIKGGGHTPEYMPYESDVMCSPFTQGLDSPVYAGIVRYVGVGELEEVQLFYYFVKSEGNPRTDPLLFWLTGGPGCSAFTGLAFEIGPINFKLELYNGSLSQLFWNPYSWTKEKYKFDMESAFPYHVDLSSKDYRSLIYSSGDHDMVVLHTDTEACIKILKYSIVDDWRRWFIENQVARVEDTGQNTHRKNGFIIEAHILIN</sequence>
<dbReference type="GO" id="GO:0004185">
    <property type="term" value="F:serine-type carboxypeptidase activity"/>
    <property type="evidence" value="ECO:0007669"/>
    <property type="project" value="InterPro"/>
</dbReference>
<evidence type="ECO:0000313" key="3">
    <source>
        <dbReference type="EMBL" id="KAG6591433.1"/>
    </source>
</evidence>
<keyword evidence="2" id="KW-0732">Signal</keyword>
<name>A0AAV6N4T7_9ROSI</name>
<keyword evidence="3" id="KW-0121">Carboxypeptidase</keyword>
<accession>A0AAV6N4T7</accession>
<keyword evidence="4" id="KW-1185">Reference proteome</keyword>
<gene>
    <name evidence="3" type="primary">SCPL7</name>
    <name evidence="3" type="ORF">SDJN03_13779</name>
</gene>
<dbReference type="GO" id="GO:0006508">
    <property type="term" value="P:proteolysis"/>
    <property type="evidence" value="ECO:0007669"/>
    <property type="project" value="InterPro"/>
</dbReference>
<feature type="signal peptide" evidence="2">
    <location>
        <begin position="1"/>
        <end position="28"/>
    </location>
</feature>
<feature type="non-terminal residue" evidence="3">
    <location>
        <position position="1"/>
    </location>
</feature>
<proteinExistence type="inferred from homology"/>
<dbReference type="Proteomes" id="UP000685013">
    <property type="component" value="Chromosome 9"/>
</dbReference>
<dbReference type="PANTHER" id="PTHR11802">
    <property type="entry name" value="SERINE PROTEASE FAMILY S10 SERINE CARBOXYPEPTIDASE"/>
    <property type="match status" value="1"/>
</dbReference>
<dbReference type="EMBL" id="JAGKQH010000009">
    <property type="protein sequence ID" value="KAG6591433.1"/>
    <property type="molecule type" value="Genomic_DNA"/>
</dbReference>
<feature type="chain" id="PRO_5043719904" evidence="2">
    <location>
        <begin position="29"/>
        <end position="647"/>
    </location>
</feature>
<dbReference type="GO" id="GO:0016747">
    <property type="term" value="F:acyltransferase activity, transferring groups other than amino-acyl groups"/>
    <property type="evidence" value="ECO:0007669"/>
    <property type="project" value="TreeGrafter"/>
</dbReference>
<organism evidence="3 4">
    <name type="scientific">Cucurbita argyrosperma subsp. sororia</name>
    <dbReference type="NCBI Taxonomy" id="37648"/>
    <lineage>
        <taxon>Eukaryota</taxon>
        <taxon>Viridiplantae</taxon>
        <taxon>Streptophyta</taxon>
        <taxon>Embryophyta</taxon>
        <taxon>Tracheophyta</taxon>
        <taxon>Spermatophyta</taxon>
        <taxon>Magnoliopsida</taxon>
        <taxon>eudicotyledons</taxon>
        <taxon>Gunneridae</taxon>
        <taxon>Pentapetalae</taxon>
        <taxon>rosids</taxon>
        <taxon>fabids</taxon>
        <taxon>Cucurbitales</taxon>
        <taxon>Cucurbitaceae</taxon>
        <taxon>Cucurbiteae</taxon>
        <taxon>Cucurbita</taxon>
    </lineage>
</organism>
<evidence type="ECO:0000256" key="2">
    <source>
        <dbReference type="SAM" id="SignalP"/>
    </source>
</evidence>
<dbReference type="GO" id="GO:0019748">
    <property type="term" value="P:secondary metabolic process"/>
    <property type="evidence" value="ECO:0007669"/>
    <property type="project" value="TreeGrafter"/>
</dbReference>
<reference evidence="3 4" key="1">
    <citation type="journal article" date="2021" name="Hortic Res">
        <title>The domestication of Cucurbita argyrosperma as revealed by the genome of its wild relative.</title>
        <authorList>
            <person name="Barrera-Redondo J."/>
            <person name="Sanchez-de la Vega G."/>
            <person name="Aguirre-Liguori J.A."/>
            <person name="Castellanos-Morales G."/>
            <person name="Gutierrez-Guerrero Y.T."/>
            <person name="Aguirre-Dugua X."/>
            <person name="Aguirre-Planter E."/>
            <person name="Tenaillon M.I."/>
            <person name="Lira-Saade R."/>
            <person name="Eguiarte L.E."/>
        </authorList>
    </citation>
    <scope>NUCLEOTIDE SEQUENCE [LARGE SCALE GENOMIC DNA]</scope>
    <source>
        <strain evidence="3">JBR-2021</strain>
    </source>
</reference>
<dbReference type="PANTHER" id="PTHR11802:SF29">
    <property type="entry name" value="SERINE CARBOXYPEPTIDASE-LIKE 19"/>
    <property type="match status" value="1"/>
</dbReference>
<comment type="caution">
    <text evidence="3">The sequence shown here is derived from an EMBL/GenBank/DDBJ whole genome shotgun (WGS) entry which is preliminary data.</text>
</comment>
<evidence type="ECO:0000256" key="1">
    <source>
        <dbReference type="ARBA" id="ARBA00009431"/>
    </source>
</evidence>
<evidence type="ECO:0000313" key="4">
    <source>
        <dbReference type="Proteomes" id="UP000685013"/>
    </source>
</evidence>
<dbReference type="AlphaFoldDB" id="A0AAV6N4T7"/>
<dbReference type="InterPro" id="IPR001563">
    <property type="entry name" value="Peptidase_S10"/>
</dbReference>
<dbReference type="FunFam" id="3.40.50.12670:FF:000002">
    <property type="entry name" value="Carboxypeptidase"/>
    <property type="match status" value="1"/>
</dbReference>
<dbReference type="Pfam" id="PF00450">
    <property type="entry name" value="Peptidase_S10"/>
    <property type="match status" value="3"/>
</dbReference>
<keyword evidence="3" id="KW-0378">Hydrolase</keyword>
<dbReference type="FunFam" id="3.40.50.1820:FF:000072">
    <property type="entry name" value="Serine carboxypeptidase-like 19"/>
    <property type="match status" value="1"/>
</dbReference>
<comment type="similarity">
    <text evidence="1">Belongs to the peptidase S10 family.</text>
</comment>
<protein>
    <submittedName>
        <fullName evidence="3">Serine carboxypeptidase-like 7</fullName>
    </submittedName>
</protein>
<keyword evidence="3" id="KW-0645">Protease</keyword>